<dbReference type="EMBL" id="BNJQ01000022">
    <property type="protein sequence ID" value="GHP08778.1"/>
    <property type="molecule type" value="Genomic_DNA"/>
</dbReference>
<evidence type="ECO:0000313" key="2">
    <source>
        <dbReference type="Proteomes" id="UP000660262"/>
    </source>
</evidence>
<dbReference type="Proteomes" id="UP000660262">
    <property type="component" value="Unassembled WGS sequence"/>
</dbReference>
<proteinExistence type="predicted"/>
<protein>
    <submittedName>
        <fullName evidence="1">Uncharacterized protein</fullName>
    </submittedName>
</protein>
<dbReference type="OrthoDB" id="548036at2759"/>
<evidence type="ECO:0000313" key="1">
    <source>
        <dbReference type="EMBL" id="GHP08778.1"/>
    </source>
</evidence>
<dbReference type="AlphaFoldDB" id="A0A830HPC8"/>
<reference evidence="1" key="1">
    <citation type="submission" date="2020-10" db="EMBL/GenBank/DDBJ databases">
        <title>Unveiling of a novel bifunctional photoreceptor, Dualchrome1, isolated from a cosmopolitan green alga.</title>
        <authorList>
            <person name="Suzuki S."/>
            <person name="Kawachi M."/>
        </authorList>
    </citation>
    <scope>NUCLEOTIDE SEQUENCE</scope>
    <source>
        <strain evidence="1">NIES 2893</strain>
    </source>
</reference>
<keyword evidence="2" id="KW-1185">Reference proteome</keyword>
<comment type="caution">
    <text evidence="1">The sequence shown here is derived from an EMBL/GenBank/DDBJ whole genome shotgun (WGS) entry which is preliminary data.</text>
</comment>
<name>A0A830HPC8_9CHLO</name>
<accession>A0A830HPC8</accession>
<gene>
    <name evidence="1" type="ORF">PPROV_000751500</name>
</gene>
<sequence>MATCAQPVRPSFRCAAAYNARRARGFPPARRRCSAATAAAASDEETASHSDVDRANLEAAATARLQALMPGHDAHAMVERCPELLDVSPRAFATRLMQLQTLLPGLDVLDVAAAQPRLLTLPDVADVVSESISKLESLCPDDYCPADALGIVEENPELLLRLQHFNANDDFSRLPMDVQNMLVVGGGGGGAGWKSWQDDDVF</sequence>
<organism evidence="1 2">
    <name type="scientific">Pycnococcus provasolii</name>
    <dbReference type="NCBI Taxonomy" id="41880"/>
    <lineage>
        <taxon>Eukaryota</taxon>
        <taxon>Viridiplantae</taxon>
        <taxon>Chlorophyta</taxon>
        <taxon>Pseudoscourfieldiophyceae</taxon>
        <taxon>Pseudoscourfieldiales</taxon>
        <taxon>Pycnococcaceae</taxon>
        <taxon>Pycnococcus</taxon>
    </lineage>
</organism>